<dbReference type="PANTHER" id="PTHR13844">
    <property type="entry name" value="SWI/SNF-RELATED MATRIX-ASSOCIATED ACTIN-DEPENDENT REGULATOR OF CHROMATIN SUBFAMILY D"/>
    <property type="match status" value="1"/>
</dbReference>
<dbReference type="SUPFAM" id="SSF47592">
    <property type="entry name" value="SWIB/MDM2 domain"/>
    <property type="match status" value="1"/>
</dbReference>
<feature type="region of interest" description="Disordered" evidence="1">
    <location>
        <begin position="160"/>
        <end position="185"/>
    </location>
</feature>
<name>A0AAD2CAD6_9STRA</name>
<dbReference type="InterPro" id="IPR003121">
    <property type="entry name" value="SWIB_MDM2_domain"/>
</dbReference>
<dbReference type="EMBL" id="CAKOGP040000001">
    <property type="protein sequence ID" value="CAJ1901853.1"/>
    <property type="molecule type" value="Genomic_DNA"/>
</dbReference>
<feature type="region of interest" description="Disordered" evidence="1">
    <location>
        <begin position="1"/>
        <end position="40"/>
    </location>
</feature>
<comment type="caution">
    <text evidence="3">The sequence shown here is derived from an EMBL/GenBank/DDBJ whole genome shotgun (WGS) entry which is preliminary data.</text>
</comment>
<dbReference type="InterPro" id="IPR036885">
    <property type="entry name" value="SWIB_MDM2_dom_sf"/>
</dbReference>
<dbReference type="AlphaFoldDB" id="A0AAD2CAD6"/>
<organism evidence="3 4">
    <name type="scientific">Cylindrotheca closterium</name>
    <dbReference type="NCBI Taxonomy" id="2856"/>
    <lineage>
        <taxon>Eukaryota</taxon>
        <taxon>Sar</taxon>
        <taxon>Stramenopiles</taxon>
        <taxon>Ochrophyta</taxon>
        <taxon>Bacillariophyta</taxon>
        <taxon>Bacillariophyceae</taxon>
        <taxon>Bacillariophycidae</taxon>
        <taxon>Bacillariales</taxon>
        <taxon>Bacillariaceae</taxon>
        <taxon>Cylindrotheca</taxon>
    </lineage>
</organism>
<keyword evidence="4" id="KW-1185">Reference proteome</keyword>
<accession>A0AAD2CAD6</accession>
<dbReference type="Pfam" id="PF02201">
    <property type="entry name" value="SWIB"/>
    <property type="match status" value="1"/>
</dbReference>
<sequence>MESSSETETKQAAAAPVSPKEEEETTDAKQETSKPAQSRLSQIWSHYMEQLRKIDALEQKLDERATMSRRRAQNVLDQTRSFRHSHLRMFVTHQFQNHLPHQALWTLVIEGKLLVGLLDHESARRIDAEGSLSVIRKTTTDGSVPKKSYMPTAAQAIAAAGGPGAPQVGGSEATTPASGTAAGSLSDRYRSMGESEDYTLDPIFFTHFFNKMEVVIRTVYQPRTSSVPTATPTKKSRNKRKADKQDVNVTSNSIANPGELRASEPTNVVWNQSNSADADAFFVQYSDHYSDRPMPPGMKFHSIVATISLYPIRSGDMYKPSKKLAEALFPRHVENPWRQAAENNAKRTKTEGDQATQATIPLENDIQVPALLTMKEITSAIYTYVHSKGLQDINDKSVINLDKTLQSLFERETMNFAELHQALFAKNLVAAVGPDQEPVILTYIMKKEGVSQEQPAGMTTISSKSAAETSANTPAATMITPHGSKPASDITINPTVLSFDMDIAVPSLFHSRTRELLHKIKKREFEYTSSRTRARYLLVASRGNEDIVKTKIEQVVAGQGYAAENIPIFLALAKAAPPDSEARIAAQIDAQTCAIVERLEECNGQAEAAWDMVDACKELSANS</sequence>
<dbReference type="PROSITE" id="PS51925">
    <property type="entry name" value="SWIB_MDM2"/>
    <property type="match status" value="1"/>
</dbReference>
<evidence type="ECO:0000256" key="1">
    <source>
        <dbReference type="SAM" id="MobiDB-lite"/>
    </source>
</evidence>
<feature type="compositionally biased region" description="Polar residues" evidence="1">
    <location>
        <begin position="224"/>
        <end position="233"/>
    </location>
</feature>
<protein>
    <recommendedName>
        <fullName evidence="2">DM2 domain-containing protein</fullName>
    </recommendedName>
</protein>
<reference evidence="3" key="1">
    <citation type="submission" date="2023-08" db="EMBL/GenBank/DDBJ databases">
        <authorList>
            <person name="Audoor S."/>
            <person name="Bilcke G."/>
        </authorList>
    </citation>
    <scope>NUCLEOTIDE SEQUENCE</scope>
</reference>
<feature type="region of interest" description="Disordered" evidence="1">
    <location>
        <begin position="224"/>
        <end position="260"/>
    </location>
</feature>
<dbReference type="Gene3D" id="1.10.245.10">
    <property type="entry name" value="SWIB/MDM2 domain"/>
    <property type="match status" value="1"/>
</dbReference>
<evidence type="ECO:0000313" key="4">
    <source>
        <dbReference type="Proteomes" id="UP001295423"/>
    </source>
</evidence>
<evidence type="ECO:0000313" key="3">
    <source>
        <dbReference type="EMBL" id="CAJ1901853.1"/>
    </source>
</evidence>
<feature type="domain" description="DM2" evidence="2">
    <location>
        <begin position="351"/>
        <end position="429"/>
    </location>
</feature>
<evidence type="ECO:0000259" key="2">
    <source>
        <dbReference type="PROSITE" id="PS51925"/>
    </source>
</evidence>
<dbReference type="Proteomes" id="UP001295423">
    <property type="component" value="Unassembled WGS sequence"/>
</dbReference>
<gene>
    <name evidence="3" type="ORF">CYCCA115_LOCUS338</name>
</gene>
<proteinExistence type="predicted"/>